<dbReference type="GO" id="GO:0046316">
    <property type="term" value="F:gluconokinase activity"/>
    <property type="evidence" value="ECO:0007669"/>
    <property type="project" value="UniProtKB-EC"/>
</dbReference>
<keyword evidence="4 10" id="KW-0808">Transferase</keyword>
<organism evidence="11 12">
    <name type="scientific">Chelatococcus reniformis</name>
    <dbReference type="NCBI Taxonomy" id="1494448"/>
    <lineage>
        <taxon>Bacteria</taxon>
        <taxon>Pseudomonadati</taxon>
        <taxon>Pseudomonadota</taxon>
        <taxon>Alphaproteobacteria</taxon>
        <taxon>Hyphomicrobiales</taxon>
        <taxon>Chelatococcaceae</taxon>
        <taxon>Chelatococcus</taxon>
    </lineage>
</organism>
<evidence type="ECO:0000313" key="11">
    <source>
        <dbReference type="EMBL" id="GGC54349.1"/>
    </source>
</evidence>
<dbReference type="Gene3D" id="3.40.50.300">
    <property type="entry name" value="P-loop containing nucleotide triphosphate hydrolases"/>
    <property type="match status" value="1"/>
</dbReference>
<evidence type="ECO:0000256" key="6">
    <source>
        <dbReference type="ARBA" id="ARBA00022777"/>
    </source>
</evidence>
<evidence type="ECO:0000256" key="8">
    <source>
        <dbReference type="ARBA" id="ARBA00023064"/>
    </source>
</evidence>
<keyword evidence="5 10" id="KW-0547">Nucleotide-binding</keyword>
<proteinExistence type="inferred from homology"/>
<comment type="pathway">
    <text evidence="1">Carbohydrate acid metabolism.</text>
</comment>
<keyword evidence="6 10" id="KW-0418">Kinase</keyword>
<dbReference type="PANTHER" id="PTHR43442">
    <property type="entry name" value="GLUCONOKINASE-RELATED"/>
    <property type="match status" value="1"/>
</dbReference>
<evidence type="ECO:0000256" key="5">
    <source>
        <dbReference type="ARBA" id="ARBA00022741"/>
    </source>
</evidence>
<evidence type="ECO:0000256" key="10">
    <source>
        <dbReference type="RuleBase" id="RU363066"/>
    </source>
</evidence>
<evidence type="ECO:0000256" key="1">
    <source>
        <dbReference type="ARBA" id="ARBA00004761"/>
    </source>
</evidence>
<protein>
    <recommendedName>
        <fullName evidence="3 10">Gluconokinase</fullName>
        <ecNumber evidence="3 10">2.7.1.12</ecNumber>
    </recommendedName>
</protein>
<name>A0A916U2F8_9HYPH</name>
<comment type="similarity">
    <text evidence="2 10">Belongs to the gluconokinase GntK/GntV family.</text>
</comment>
<dbReference type="PANTHER" id="PTHR43442:SF3">
    <property type="entry name" value="GLUCONOKINASE-RELATED"/>
    <property type="match status" value="1"/>
</dbReference>
<dbReference type="EC" id="2.7.1.12" evidence="3 10"/>
<dbReference type="SUPFAM" id="SSF52540">
    <property type="entry name" value="P-loop containing nucleoside triphosphate hydrolases"/>
    <property type="match status" value="1"/>
</dbReference>
<dbReference type="InterPro" id="IPR027417">
    <property type="entry name" value="P-loop_NTPase"/>
</dbReference>
<dbReference type="GO" id="GO:0019521">
    <property type="term" value="P:D-gluconate metabolic process"/>
    <property type="evidence" value="ECO:0007669"/>
    <property type="project" value="UniProtKB-KW"/>
</dbReference>
<evidence type="ECO:0000313" key="12">
    <source>
        <dbReference type="Proteomes" id="UP000637002"/>
    </source>
</evidence>
<evidence type="ECO:0000256" key="7">
    <source>
        <dbReference type="ARBA" id="ARBA00022840"/>
    </source>
</evidence>
<dbReference type="EMBL" id="BMGG01000002">
    <property type="protein sequence ID" value="GGC54349.1"/>
    <property type="molecule type" value="Genomic_DNA"/>
</dbReference>
<dbReference type="Proteomes" id="UP000637002">
    <property type="component" value="Unassembled WGS sequence"/>
</dbReference>
<keyword evidence="12" id="KW-1185">Reference proteome</keyword>
<evidence type="ECO:0000256" key="3">
    <source>
        <dbReference type="ARBA" id="ARBA00012054"/>
    </source>
</evidence>
<evidence type="ECO:0000256" key="2">
    <source>
        <dbReference type="ARBA" id="ARBA00008420"/>
    </source>
</evidence>
<gene>
    <name evidence="11" type="ORF">GCM10010994_11660</name>
</gene>
<evidence type="ECO:0000256" key="9">
    <source>
        <dbReference type="ARBA" id="ARBA00048090"/>
    </source>
</evidence>
<reference evidence="11" key="1">
    <citation type="journal article" date="2014" name="Int. J. Syst. Evol. Microbiol.">
        <title>Complete genome sequence of Corynebacterium casei LMG S-19264T (=DSM 44701T), isolated from a smear-ripened cheese.</title>
        <authorList>
            <consortium name="US DOE Joint Genome Institute (JGI-PGF)"/>
            <person name="Walter F."/>
            <person name="Albersmeier A."/>
            <person name="Kalinowski J."/>
            <person name="Ruckert C."/>
        </authorList>
    </citation>
    <scope>NUCLEOTIDE SEQUENCE</scope>
    <source>
        <strain evidence="11">CGMCC 1.12919</strain>
    </source>
</reference>
<dbReference type="FunFam" id="3.40.50.300:FF:000522">
    <property type="entry name" value="Gluconokinase"/>
    <property type="match status" value="1"/>
</dbReference>
<dbReference type="GO" id="GO:0005737">
    <property type="term" value="C:cytoplasm"/>
    <property type="evidence" value="ECO:0007669"/>
    <property type="project" value="TreeGrafter"/>
</dbReference>
<comment type="caution">
    <text evidence="11">The sequence shown here is derived from an EMBL/GenBank/DDBJ whole genome shotgun (WGS) entry which is preliminary data.</text>
</comment>
<reference evidence="11" key="2">
    <citation type="submission" date="2020-09" db="EMBL/GenBank/DDBJ databases">
        <authorList>
            <person name="Sun Q."/>
            <person name="Zhou Y."/>
        </authorList>
    </citation>
    <scope>NUCLEOTIDE SEQUENCE</scope>
    <source>
        <strain evidence="11">CGMCC 1.12919</strain>
    </source>
</reference>
<evidence type="ECO:0000256" key="4">
    <source>
        <dbReference type="ARBA" id="ARBA00022679"/>
    </source>
</evidence>
<keyword evidence="7 10" id="KW-0067">ATP-binding</keyword>
<comment type="catalytic activity">
    <reaction evidence="9 10">
        <text>D-gluconate + ATP = 6-phospho-D-gluconate + ADP + H(+)</text>
        <dbReference type="Rhea" id="RHEA:19433"/>
        <dbReference type="ChEBI" id="CHEBI:15378"/>
        <dbReference type="ChEBI" id="CHEBI:18391"/>
        <dbReference type="ChEBI" id="CHEBI:30616"/>
        <dbReference type="ChEBI" id="CHEBI:58759"/>
        <dbReference type="ChEBI" id="CHEBI:456216"/>
        <dbReference type="EC" id="2.7.1.12"/>
    </reaction>
</comment>
<dbReference type="NCBIfam" id="TIGR01313">
    <property type="entry name" value="therm_gnt_kin"/>
    <property type="match status" value="1"/>
</dbReference>
<dbReference type="CDD" id="cd02021">
    <property type="entry name" value="GntK"/>
    <property type="match status" value="1"/>
</dbReference>
<accession>A0A916U2F8</accession>
<keyword evidence="8" id="KW-0311">Gluconate utilization</keyword>
<sequence length="186" mass="19497">MTGSAPEHAPATVIVMGVSGSGKTTIGTLLAQRLGWDFLDADALHPAANVAKMRAGVPLTDADRAPWLAALAAWIDRQRDTGTPSVLACSALRRVYRDALVRGAAEVRVVHLTGPAPLIAARMGGRSGHFMPASLLQDQLDTLQAPSPGERALTVSVEPAPDEIVTDIIRGLGLRERTEMPPGSLA</sequence>
<dbReference type="RefSeq" id="WP_308424363.1">
    <property type="nucleotide sequence ID" value="NZ_BMGG01000002.1"/>
</dbReference>
<dbReference type="Pfam" id="PF13671">
    <property type="entry name" value="AAA_33"/>
    <property type="match status" value="1"/>
</dbReference>
<dbReference type="InterPro" id="IPR006001">
    <property type="entry name" value="Therm_gnt_kin"/>
</dbReference>
<dbReference type="AlphaFoldDB" id="A0A916U2F8"/>
<dbReference type="GO" id="GO:0005524">
    <property type="term" value="F:ATP binding"/>
    <property type="evidence" value="ECO:0007669"/>
    <property type="project" value="UniProtKB-KW"/>
</dbReference>